<organism evidence="2 3">
    <name type="scientific">Olea europaea subsp. europaea</name>
    <dbReference type="NCBI Taxonomy" id="158383"/>
    <lineage>
        <taxon>Eukaryota</taxon>
        <taxon>Viridiplantae</taxon>
        <taxon>Streptophyta</taxon>
        <taxon>Embryophyta</taxon>
        <taxon>Tracheophyta</taxon>
        <taxon>Spermatophyta</taxon>
        <taxon>Magnoliopsida</taxon>
        <taxon>eudicotyledons</taxon>
        <taxon>Gunneridae</taxon>
        <taxon>Pentapetalae</taxon>
        <taxon>asterids</taxon>
        <taxon>lamiids</taxon>
        <taxon>Lamiales</taxon>
        <taxon>Oleaceae</taxon>
        <taxon>Oleeae</taxon>
        <taxon>Olea</taxon>
    </lineage>
</organism>
<protein>
    <submittedName>
        <fullName evidence="2">Uncharacterized protein</fullName>
    </submittedName>
</protein>
<comment type="caution">
    <text evidence="2">The sequence shown here is derived from an EMBL/GenBank/DDBJ whole genome shotgun (WGS) entry which is preliminary data.</text>
</comment>
<feature type="region of interest" description="Disordered" evidence="1">
    <location>
        <begin position="1"/>
        <end position="31"/>
    </location>
</feature>
<gene>
    <name evidence="2" type="ORF">OLEA9_A109741</name>
</gene>
<keyword evidence="3" id="KW-1185">Reference proteome</keyword>
<feature type="compositionally biased region" description="Polar residues" evidence="1">
    <location>
        <begin position="1"/>
        <end position="29"/>
    </location>
</feature>
<evidence type="ECO:0000256" key="1">
    <source>
        <dbReference type="SAM" id="MobiDB-lite"/>
    </source>
</evidence>
<dbReference type="AlphaFoldDB" id="A0A8S0U087"/>
<dbReference type="EMBL" id="CACTIH010007318">
    <property type="protein sequence ID" value="CAA3009480.1"/>
    <property type="molecule type" value="Genomic_DNA"/>
</dbReference>
<sequence>MPPTFTTVTPLSLPSPKTTVTRSGESTVHSPPRICLGPSSGFYFCRRLRCSPQSPAPHSAGHSLQVRRPHTALHRPQPTGPHKSPSLRYIGTRTCCKA</sequence>
<name>A0A8S0U087_OLEEU</name>
<evidence type="ECO:0000313" key="2">
    <source>
        <dbReference type="EMBL" id="CAA3009480.1"/>
    </source>
</evidence>
<accession>A0A8S0U087</accession>
<evidence type="ECO:0000313" key="3">
    <source>
        <dbReference type="Proteomes" id="UP000594638"/>
    </source>
</evidence>
<proteinExistence type="predicted"/>
<reference evidence="2 3" key="1">
    <citation type="submission" date="2019-12" db="EMBL/GenBank/DDBJ databases">
        <authorList>
            <person name="Alioto T."/>
            <person name="Alioto T."/>
            <person name="Gomez Garrido J."/>
        </authorList>
    </citation>
    <scope>NUCLEOTIDE SEQUENCE [LARGE SCALE GENOMIC DNA]</scope>
</reference>
<dbReference type="Proteomes" id="UP000594638">
    <property type="component" value="Unassembled WGS sequence"/>
</dbReference>
<dbReference type="Gramene" id="OE9A109741T1">
    <property type="protein sequence ID" value="OE9A109741C1"/>
    <property type="gene ID" value="OE9A109741"/>
</dbReference>
<feature type="region of interest" description="Disordered" evidence="1">
    <location>
        <begin position="53"/>
        <end position="98"/>
    </location>
</feature>